<dbReference type="EMBL" id="OZ035835">
    <property type="protein sequence ID" value="CAL1577445.1"/>
    <property type="molecule type" value="Genomic_DNA"/>
</dbReference>
<proteinExistence type="predicted"/>
<accession>A0AAV2JIZ0</accession>
<evidence type="ECO:0000313" key="3">
    <source>
        <dbReference type="Proteomes" id="UP001497482"/>
    </source>
</evidence>
<organism evidence="2 3">
    <name type="scientific">Knipowitschia caucasica</name>
    <name type="common">Caucasian dwarf goby</name>
    <name type="synonym">Pomatoschistus caucasicus</name>
    <dbReference type="NCBI Taxonomy" id="637954"/>
    <lineage>
        <taxon>Eukaryota</taxon>
        <taxon>Metazoa</taxon>
        <taxon>Chordata</taxon>
        <taxon>Craniata</taxon>
        <taxon>Vertebrata</taxon>
        <taxon>Euteleostomi</taxon>
        <taxon>Actinopterygii</taxon>
        <taxon>Neopterygii</taxon>
        <taxon>Teleostei</taxon>
        <taxon>Neoteleostei</taxon>
        <taxon>Acanthomorphata</taxon>
        <taxon>Gobiaria</taxon>
        <taxon>Gobiiformes</taxon>
        <taxon>Gobioidei</taxon>
        <taxon>Gobiidae</taxon>
        <taxon>Gobiinae</taxon>
        <taxon>Knipowitschia</taxon>
    </lineage>
</organism>
<feature type="compositionally biased region" description="Basic and acidic residues" evidence="1">
    <location>
        <begin position="45"/>
        <end position="58"/>
    </location>
</feature>
<reference evidence="2 3" key="1">
    <citation type="submission" date="2024-04" db="EMBL/GenBank/DDBJ databases">
        <authorList>
            <person name="Waldvogel A.-M."/>
            <person name="Schoenle A."/>
        </authorList>
    </citation>
    <scope>NUCLEOTIDE SEQUENCE [LARGE SCALE GENOMIC DNA]</scope>
</reference>
<dbReference type="Proteomes" id="UP001497482">
    <property type="component" value="Chromosome 13"/>
</dbReference>
<feature type="region of interest" description="Disordered" evidence="1">
    <location>
        <begin position="1"/>
        <end position="84"/>
    </location>
</feature>
<evidence type="ECO:0000313" key="2">
    <source>
        <dbReference type="EMBL" id="CAL1577445.1"/>
    </source>
</evidence>
<sequence>MQSIQAIAARRRSSQAGKLPDARPQPEPLIDRLSAGGQRSPDPNISERRPSQTRRERALAAIQGCGDESRLGAKRGSADGSPLDDTGLLRTSMFSLALSAAGPHHGADAKALTSIFGASLSLFSPSLLVQLALSKAQIHTE</sequence>
<keyword evidence="3" id="KW-1185">Reference proteome</keyword>
<protein>
    <submittedName>
        <fullName evidence="2">Uncharacterized protein</fullName>
    </submittedName>
</protein>
<name>A0AAV2JIZ0_KNICA</name>
<dbReference type="AlphaFoldDB" id="A0AAV2JIZ0"/>
<gene>
    <name evidence="2" type="ORF">KC01_LOCUS8796</name>
</gene>
<evidence type="ECO:0000256" key="1">
    <source>
        <dbReference type="SAM" id="MobiDB-lite"/>
    </source>
</evidence>